<keyword evidence="2" id="KW-1185">Reference proteome</keyword>
<gene>
    <name evidence="1" type="ORF">IDM48_09305</name>
</gene>
<dbReference type="Proteomes" id="UP000516421">
    <property type="component" value="Chromosome"/>
</dbReference>
<sequence length="380" mass="42565">MRGFQVSPAGVDIYLVFEESISQRFFNDALAEWGALQPRIISGTVQKYVSEYPQTCIVITERNERHLQADFPGMAHLLVVSDEEVGHERLTVEVTLCMLKQLAGSLNLFHAAALGDPQNKSAMIMVGPSGRGKTTASKFLGQHFTYLSDETAIVQHDFHLRPYPKPLSVITEGHEAKQQIDPQSLGISTANPSDFTFKLHHVILLNRQNEPVEPRLQRVALADALLEIVQQTSGLVRTENGIDRLIELIQHCGGAIELVYTEIAETLPLLQSLMSGQLQLPVENVDIQSEQADSVEISTDNERLSRMAGSAGYLVDERMLLTVEDRLIEISPFAADIWIELKNPLTPDQLRTNLQEIYGSIPQHEFDRVIEELRVSRIIR</sequence>
<evidence type="ECO:0000313" key="1">
    <source>
        <dbReference type="EMBL" id="QNV39561.1"/>
    </source>
</evidence>
<dbReference type="EMBL" id="CP061538">
    <property type="protein sequence ID" value="QNV39561.1"/>
    <property type="molecule type" value="Genomic_DNA"/>
</dbReference>
<name>A0A7H2BIR5_9MICC</name>
<reference evidence="1 2" key="1">
    <citation type="submission" date="2020-09" db="EMBL/GenBank/DDBJ databases">
        <title>Investigation of environmental microbe.</title>
        <authorList>
            <person name="Ou Y."/>
            <person name="Kang Q."/>
        </authorList>
    </citation>
    <scope>NUCLEOTIDE SEQUENCE [LARGE SCALE GENOMIC DNA]</scope>
    <source>
        <strain evidence="1 2">KJZ-9</strain>
    </source>
</reference>
<protein>
    <recommendedName>
        <fullName evidence="3">PqqD family peptide modification chaperone</fullName>
    </recommendedName>
</protein>
<evidence type="ECO:0000313" key="2">
    <source>
        <dbReference type="Proteomes" id="UP000516421"/>
    </source>
</evidence>
<dbReference type="AlphaFoldDB" id="A0A7H2BIR5"/>
<organism evidence="1 2">
    <name type="scientific">Rothia amarae</name>
    <dbReference type="NCBI Taxonomy" id="169480"/>
    <lineage>
        <taxon>Bacteria</taxon>
        <taxon>Bacillati</taxon>
        <taxon>Actinomycetota</taxon>
        <taxon>Actinomycetes</taxon>
        <taxon>Micrococcales</taxon>
        <taxon>Micrococcaceae</taxon>
        <taxon>Rothia</taxon>
    </lineage>
</organism>
<evidence type="ECO:0008006" key="3">
    <source>
        <dbReference type="Google" id="ProtNLM"/>
    </source>
</evidence>
<accession>A0A7H2BIR5</accession>
<dbReference type="RefSeq" id="WP_190617077.1">
    <property type="nucleotide sequence ID" value="NZ_CP061538.1"/>
</dbReference>
<proteinExistence type="predicted"/>
<dbReference type="KEGG" id="rama:IDM48_09305"/>